<dbReference type="EMBL" id="MU001501">
    <property type="protein sequence ID" value="KAF2444518.1"/>
    <property type="molecule type" value="Genomic_DNA"/>
</dbReference>
<sequence length="72" mass="7442">MPRMLRSSTNARAILCALRTTSLSDVGMDPSTMLVPHRCGYASLDLPASGDRSAGSGTGRCGGGMSVVALWL</sequence>
<name>A0A9P4UCM3_9PLEO</name>
<keyword evidence="2" id="KW-1185">Reference proteome</keyword>
<proteinExistence type="predicted"/>
<dbReference type="AlphaFoldDB" id="A0A9P4UCM3"/>
<organism evidence="1 2">
    <name type="scientific">Karstenula rhodostoma CBS 690.94</name>
    <dbReference type="NCBI Taxonomy" id="1392251"/>
    <lineage>
        <taxon>Eukaryota</taxon>
        <taxon>Fungi</taxon>
        <taxon>Dikarya</taxon>
        <taxon>Ascomycota</taxon>
        <taxon>Pezizomycotina</taxon>
        <taxon>Dothideomycetes</taxon>
        <taxon>Pleosporomycetidae</taxon>
        <taxon>Pleosporales</taxon>
        <taxon>Massarineae</taxon>
        <taxon>Didymosphaeriaceae</taxon>
        <taxon>Karstenula</taxon>
    </lineage>
</organism>
<accession>A0A9P4UCM3</accession>
<evidence type="ECO:0000313" key="1">
    <source>
        <dbReference type="EMBL" id="KAF2444518.1"/>
    </source>
</evidence>
<dbReference type="Proteomes" id="UP000799764">
    <property type="component" value="Unassembled WGS sequence"/>
</dbReference>
<comment type="caution">
    <text evidence="1">The sequence shown here is derived from an EMBL/GenBank/DDBJ whole genome shotgun (WGS) entry which is preliminary data.</text>
</comment>
<protein>
    <submittedName>
        <fullName evidence="1">Uncharacterized protein</fullName>
    </submittedName>
</protein>
<reference evidence="1" key="1">
    <citation type="journal article" date="2020" name="Stud. Mycol.">
        <title>101 Dothideomycetes genomes: a test case for predicting lifestyles and emergence of pathogens.</title>
        <authorList>
            <person name="Haridas S."/>
            <person name="Albert R."/>
            <person name="Binder M."/>
            <person name="Bloem J."/>
            <person name="Labutti K."/>
            <person name="Salamov A."/>
            <person name="Andreopoulos B."/>
            <person name="Baker S."/>
            <person name="Barry K."/>
            <person name="Bills G."/>
            <person name="Bluhm B."/>
            <person name="Cannon C."/>
            <person name="Castanera R."/>
            <person name="Culley D."/>
            <person name="Daum C."/>
            <person name="Ezra D."/>
            <person name="Gonzalez J."/>
            <person name="Henrissat B."/>
            <person name="Kuo A."/>
            <person name="Liang C."/>
            <person name="Lipzen A."/>
            <person name="Lutzoni F."/>
            <person name="Magnuson J."/>
            <person name="Mondo S."/>
            <person name="Nolan M."/>
            <person name="Ohm R."/>
            <person name="Pangilinan J."/>
            <person name="Park H.-J."/>
            <person name="Ramirez L."/>
            <person name="Alfaro M."/>
            <person name="Sun H."/>
            <person name="Tritt A."/>
            <person name="Yoshinaga Y."/>
            <person name="Zwiers L.-H."/>
            <person name="Turgeon B."/>
            <person name="Goodwin S."/>
            <person name="Spatafora J."/>
            <person name="Crous P."/>
            <person name="Grigoriev I."/>
        </authorList>
    </citation>
    <scope>NUCLEOTIDE SEQUENCE</scope>
    <source>
        <strain evidence="1">CBS 690.94</strain>
    </source>
</reference>
<evidence type="ECO:0000313" key="2">
    <source>
        <dbReference type="Proteomes" id="UP000799764"/>
    </source>
</evidence>
<gene>
    <name evidence="1" type="ORF">P171DRAFT_432529</name>
</gene>